<dbReference type="RefSeq" id="WP_377088819.1">
    <property type="nucleotide sequence ID" value="NZ_JBHSJL010000014.1"/>
</dbReference>
<evidence type="ECO:0000256" key="4">
    <source>
        <dbReference type="ARBA" id="ARBA00022692"/>
    </source>
</evidence>
<feature type="transmembrane region" description="Helical" evidence="8">
    <location>
        <begin position="20"/>
        <end position="38"/>
    </location>
</feature>
<dbReference type="PANTHER" id="PTHR30558">
    <property type="entry name" value="EXBD MEMBRANE COMPONENT OF PMF-DRIVEN MACROMOLECULE IMPORT SYSTEM"/>
    <property type="match status" value="1"/>
</dbReference>
<dbReference type="Proteomes" id="UP001597389">
    <property type="component" value="Unassembled WGS sequence"/>
</dbReference>
<gene>
    <name evidence="9" type="ORF">ACFSW8_04030</name>
</gene>
<evidence type="ECO:0000313" key="10">
    <source>
        <dbReference type="Proteomes" id="UP001597389"/>
    </source>
</evidence>
<sequence length="163" mass="18317">MRIKRKGGSDEDGVEVSMSPLIDCVFLLLIFFLVTTMLKKTERRIPIQQPVAELSLATRAQNDAQYIGITEEGALMQPNGRMDAFGNRLYDPIGDLKLHLQQLAAQGGQEKPLVIQANKNLYFQETLKVFDICTIQGFKNVKVTMDSDNFQSIYRKGGDETSE</sequence>
<keyword evidence="10" id="KW-1185">Reference proteome</keyword>
<comment type="similarity">
    <text evidence="2 7">Belongs to the ExbD/TolR family.</text>
</comment>
<keyword evidence="3" id="KW-1003">Cell membrane</keyword>
<dbReference type="EMBL" id="JBHUJB010000020">
    <property type="protein sequence ID" value="MFD2158062.1"/>
    <property type="molecule type" value="Genomic_DNA"/>
</dbReference>
<comment type="caution">
    <text evidence="9">The sequence shown here is derived from an EMBL/GenBank/DDBJ whole genome shotgun (WGS) entry which is preliminary data.</text>
</comment>
<keyword evidence="7" id="KW-0813">Transport</keyword>
<dbReference type="Pfam" id="PF02472">
    <property type="entry name" value="ExbD"/>
    <property type="match status" value="1"/>
</dbReference>
<evidence type="ECO:0000256" key="1">
    <source>
        <dbReference type="ARBA" id="ARBA00004162"/>
    </source>
</evidence>
<evidence type="ECO:0000256" key="6">
    <source>
        <dbReference type="ARBA" id="ARBA00023136"/>
    </source>
</evidence>
<reference evidence="10" key="1">
    <citation type="journal article" date="2019" name="Int. J. Syst. Evol. Microbiol.">
        <title>The Global Catalogue of Microorganisms (GCM) 10K type strain sequencing project: providing services to taxonomists for standard genome sequencing and annotation.</title>
        <authorList>
            <consortium name="The Broad Institute Genomics Platform"/>
            <consortium name="The Broad Institute Genome Sequencing Center for Infectious Disease"/>
            <person name="Wu L."/>
            <person name="Ma J."/>
        </authorList>
    </citation>
    <scope>NUCLEOTIDE SEQUENCE [LARGE SCALE GENOMIC DNA]</scope>
    <source>
        <strain evidence="10">CCUG 57942</strain>
    </source>
</reference>
<name>A0ABW4Z8W2_9BACT</name>
<evidence type="ECO:0000256" key="3">
    <source>
        <dbReference type="ARBA" id="ARBA00022475"/>
    </source>
</evidence>
<evidence type="ECO:0000256" key="5">
    <source>
        <dbReference type="ARBA" id="ARBA00022989"/>
    </source>
</evidence>
<keyword evidence="4 7" id="KW-0812">Transmembrane</keyword>
<protein>
    <submittedName>
        <fullName evidence="9">ExbD/TolR family protein</fullName>
    </submittedName>
</protein>
<proteinExistence type="inferred from homology"/>
<evidence type="ECO:0000256" key="7">
    <source>
        <dbReference type="RuleBase" id="RU003879"/>
    </source>
</evidence>
<keyword evidence="6 8" id="KW-0472">Membrane</keyword>
<keyword evidence="7" id="KW-0653">Protein transport</keyword>
<organism evidence="9 10">
    <name type="scientific">Rubritalea tangerina</name>
    <dbReference type="NCBI Taxonomy" id="430798"/>
    <lineage>
        <taxon>Bacteria</taxon>
        <taxon>Pseudomonadati</taxon>
        <taxon>Verrucomicrobiota</taxon>
        <taxon>Verrucomicrobiia</taxon>
        <taxon>Verrucomicrobiales</taxon>
        <taxon>Rubritaleaceae</taxon>
        <taxon>Rubritalea</taxon>
    </lineage>
</organism>
<dbReference type="InterPro" id="IPR003400">
    <property type="entry name" value="ExbD"/>
</dbReference>
<accession>A0ABW4Z8W2</accession>
<comment type="subcellular location">
    <subcellularLocation>
        <location evidence="1">Cell membrane</location>
        <topology evidence="1">Single-pass membrane protein</topology>
    </subcellularLocation>
    <subcellularLocation>
        <location evidence="7">Cell membrane</location>
        <topology evidence="7">Single-pass type II membrane protein</topology>
    </subcellularLocation>
</comment>
<evidence type="ECO:0000313" key="9">
    <source>
        <dbReference type="EMBL" id="MFD2158062.1"/>
    </source>
</evidence>
<evidence type="ECO:0000256" key="8">
    <source>
        <dbReference type="SAM" id="Phobius"/>
    </source>
</evidence>
<keyword evidence="5 8" id="KW-1133">Transmembrane helix</keyword>
<dbReference type="PANTHER" id="PTHR30558:SF3">
    <property type="entry name" value="BIOPOLYMER TRANSPORT PROTEIN EXBD-RELATED"/>
    <property type="match status" value="1"/>
</dbReference>
<evidence type="ECO:0000256" key="2">
    <source>
        <dbReference type="ARBA" id="ARBA00005811"/>
    </source>
</evidence>